<gene>
    <name evidence="4" type="ORF">DEQ80_02060</name>
</gene>
<dbReference type="Proteomes" id="UP000264141">
    <property type="component" value="Unassembled WGS sequence"/>
</dbReference>
<proteinExistence type="predicted"/>
<evidence type="ECO:0000259" key="2">
    <source>
        <dbReference type="Pfam" id="PF11258"/>
    </source>
</evidence>
<dbReference type="InterPro" id="IPR035328">
    <property type="entry name" value="DUF3048_C"/>
</dbReference>
<dbReference type="EMBL" id="DPBP01000009">
    <property type="protein sequence ID" value="HCE16622.1"/>
    <property type="molecule type" value="Genomic_DNA"/>
</dbReference>
<feature type="signal peptide" evidence="1">
    <location>
        <begin position="1"/>
        <end position="28"/>
    </location>
</feature>
<dbReference type="OrthoDB" id="156071at2"/>
<name>A0A3D1JDM2_9CHLR</name>
<dbReference type="Gene3D" id="3.50.90.10">
    <property type="entry name" value="YerB-like"/>
    <property type="match status" value="1"/>
</dbReference>
<feature type="chain" id="PRO_5017777770" evidence="1">
    <location>
        <begin position="29"/>
        <end position="403"/>
    </location>
</feature>
<keyword evidence="1" id="KW-0732">Signal</keyword>
<dbReference type="AlphaFoldDB" id="A0A3D1JDM2"/>
<evidence type="ECO:0000313" key="5">
    <source>
        <dbReference type="Proteomes" id="UP000264141"/>
    </source>
</evidence>
<dbReference type="Pfam" id="PF17479">
    <property type="entry name" value="DUF3048_C"/>
    <property type="match status" value="1"/>
</dbReference>
<dbReference type="InterPro" id="IPR021416">
    <property type="entry name" value="DUF3048_N"/>
</dbReference>
<feature type="domain" description="DUF3048" evidence="3">
    <location>
        <begin position="242"/>
        <end position="360"/>
    </location>
</feature>
<evidence type="ECO:0000256" key="1">
    <source>
        <dbReference type="SAM" id="SignalP"/>
    </source>
</evidence>
<sequence>MHFKMRWISLLVLWFSFFPAISMPVAGATGQITPTPTATRSVEEGAAYGPDNFPAGVNPLTGLPVKEPENLNLPPALVSITNFPVTARPQAGLSYSPFVFEVYIGEGMTRFLALFYGDFPSEKDAAGSAQNAGVTVDYTVGPVRSGRLTYEPIRKHYGGFLVMASAWSGVAANLSEYTNVFGSDASDINSAMVKVTDLQKIAEKNQPALSGKANLNAYRFDPQPPMGGQDGRALWLAYNYLNQIFWRFDASSGAYHRYQDEADGKTFQLMTDRLNGVPLTFENVVVLFVKHTARAETLIDMDLMYQNPQKALIFRDGKMYEAFWTTRNEGYEKTTGRLRPIRFVDAQGNPFALKPGQTWVEFVPTYSPYYETVDSELYSDLAGKQQPGSGVWAVRFYAPKPQK</sequence>
<evidence type="ECO:0000259" key="3">
    <source>
        <dbReference type="Pfam" id="PF17479"/>
    </source>
</evidence>
<dbReference type="InterPro" id="IPR023158">
    <property type="entry name" value="YerB-like_sf"/>
</dbReference>
<dbReference type="STRING" id="229919.GCA_001050195_02494"/>
<comment type="caution">
    <text evidence="4">The sequence shown here is derived from an EMBL/GenBank/DDBJ whole genome shotgun (WGS) entry which is preliminary data.</text>
</comment>
<protein>
    <submittedName>
        <fullName evidence="4">DUF3048 domain-containing protein</fullName>
    </submittedName>
</protein>
<organism evidence="4 5">
    <name type="scientific">Anaerolinea thermolimosa</name>
    <dbReference type="NCBI Taxonomy" id="229919"/>
    <lineage>
        <taxon>Bacteria</taxon>
        <taxon>Bacillati</taxon>
        <taxon>Chloroflexota</taxon>
        <taxon>Anaerolineae</taxon>
        <taxon>Anaerolineales</taxon>
        <taxon>Anaerolineaceae</taxon>
        <taxon>Anaerolinea</taxon>
    </lineage>
</organism>
<dbReference type="RefSeq" id="WP_062194269.1">
    <property type="nucleotide sequence ID" value="NZ_DF967965.1"/>
</dbReference>
<evidence type="ECO:0000313" key="4">
    <source>
        <dbReference type="EMBL" id="HCE16622.1"/>
    </source>
</evidence>
<feature type="domain" description="DUF3048" evidence="2">
    <location>
        <begin position="60"/>
        <end position="177"/>
    </location>
</feature>
<dbReference type="Pfam" id="PF11258">
    <property type="entry name" value="DUF3048"/>
    <property type="match status" value="1"/>
</dbReference>
<dbReference type="SUPFAM" id="SSF159774">
    <property type="entry name" value="YerB-like"/>
    <property type="match status" value="1"/>
</dbReference>
<reference evidence="4 5" key="1">
    <citation type="journal article" date="2018" name="Nat. Biotechnol.">
        <title>A standardized bacterial taxonomy based on genome phylogeny substantially revises the tree of life.</title>
        <authorList>
            <person name="Parks D.H."/>
            <person name="Chuvochina M."/>
            <person name="Waite D.W."/>
            <person name="Rinke C."/>
            <person name="Skarshewski A."/>
            <person name="Chaumeil P.A."/>
            <person name="Hugenholtz P."/>
        </authorList>
    </citation>
    <scope>NUCLEOTIDE SEQUENCE [LARGE SCALE GENOMIC DNA]</scope>
    <source>
        <strain evidence="4">UBA8781</strain>
    </source>
</reference>
<accession>A0A3D1JDM2</accession>